<evidence type="ECO:0000313" key="1">
    <source>
        <dbReference type="EMBL" id="CAJ2656438.1"/>
    </source>
</evidence>
<comment type="caution">
    <text evidence="1">The sequence shown here is derived from an EMBL/GenBank/DDBJ whole genome shotgun (WGS) entry which is preliminary data.</text>
</comment>
<proteinExistence type="predicted"/>
<dbReference type="EMBL" id="CASHSV030000206">
    <property type="protein sequence ID" value="CAJ2656438.1"/>
    <property type="molecule type" value="Genomic_DNA"/>
</dbReference>
<protein>
    <submittedName>
        <fullName evidence="1">Uncharacterized protein</fullName>
    </submittedName>
</protein>
<dbReference type="Proteomes" id="UP001177021">
    <property type="component" value="Unassembled WGS sequence"/>
</dbReference>
<organism evidence="1 2">
    <name type="scientific">Trifolium pratense</name>
    <name type="common">Red clover</name>
    <dbReference type="NCBI Taxonomy" id="57577"/>
    <lineage>
        <taxon>Eukaryota</taxon>
        <taxon>Viridiplantae</taxon>
        <taxon>Streptophyta</taxon>
        <taxon>Embryophyta</taxon>
        <taxon>Tracheophyta</taxon>
        <taxon>Spermatophyta</taxon>
        <taxon>Magnoliopsida</taxon>
        <taxon>eudicotyledons</taxon>
        <taxon>Gunneridae</taxon>
        <taxon>Pentapetalae</taxon>
        <taxon>rosids</taxon>
        <taxon>fabids</taxon>
        <taxon>Fabales</taxon>
        <taxon>Fabaceae</taxon>
        <taxon>Papilionoideae</taxon>
        <taxon>50 kb inversion clade</taxon>
        <taxon>NPAAA clade</taxon>
        <taxon>Hologalegina</taxon>
        <taxon>IRL clade</taxon>
        <taxon>Trifolieae</taxon>
        <taxon>Trifolium</taxon>
    </lineage>
</organism>
<sequence length="469" mass="51879">MKEDVTALSSCEAEYKLHPYSMCLVLRQKEDDVVNLSMDDKSYIDFFKHEKQTTTNCKTILSFFSSPTNKSITIIALFLFLFLSHTFHSLSLTPLTFQMGIYLSTPKTEKASEDGENDMLRFGLSSMQGWRATMEDAHAAHPYLDESTSYFGVYDGHGGKAVSKFCAKFLHQQVLRHEAYVAGDIATSLQKSFLRMDDMMRGQRGWRELAVLGDKIEKLSGMLEGFIWSPRSSEANERADEWAFEEGPHSDFSGPNSGSTACVAVIRGKKLVVANAGDSRCVLSRKGQAHNLSKDHKPDLEVEKDRILKAGGFIQVGRVNGSLNLARAIGDMEFKQNKYLPAEKQVVTADPDVTSVELCDDDEFLVIACDGIWDCMSSQQLVDFIHGQLKTENKLSAVCEKVFDRCLAPTAGGEGCDNMTMILIQFKNIPTSDASDIDQPESSAQLTPNPPAPDTSAQPSEAGQKVESK</sequence>
<name>A0ACB0KJA2_TRIPR</name>
<keyword evidence="2" id="KW-1185">Reference proteome</keyword>
<gene>
    <name evidence="1" type="ORF">MILVUS5_LOCUS23188</name>
</gene>
<reference evidence="1" key="1">
    <citation type="submission" date="2023-10" db="EMBL/GenBank/DDBJ databases">
        <authorList>
            <person name="Rodriguez Cubillos JULIANA M."/>
            <person name="De Vega J."/>
        </authorList>
    </citation>
    <scope>NUCLEOTIDE SEQUENCE</scope>
</reference>
<accession>A0ACB0KJA2</accession>
<evidence type="ECO:0000313" key="2">
    <source>
        <dbReference type="Proteomes" id="UP001177021"/>
    </source>
</evidence>